<protein>
    <submittedName>
        <fullName evidence="2">Uncharacterized protein</fullName>
    </submittedName>
</protein>
<dbReference type="Proteomes" id="UP000499080">
    <property type="component" value="Unassembled WGS sequence"/>
</dbReference>
<accession>A0A4Y2JH11</accession>
<evidence type="ECO:0000313" key="3">
    <source>
        <dbReference type="Proteomes" id="UP000499080"/>
    </source>
</evidence>
<feature type="region of interest" description="Disordered" evidence="1">
    <location>
        <begin position="47"/>
        <end position="77"/>
    </location>
</feature>
<comment type="caution">
    <text evidence="2">The sequence shown here is derived from an EMBL/GenBank/DDBJ whole genome shotgun (WGS) entry which is preliminary data.</text>
</comment>
<reference evidence="2 3" key="1">
    <citation type="journal article" date="2019" name="Sci. Rep.">
        <title>Orb-weaving spider Araneus ventricosus genome elucidates the spidroin gene catalogue.</title>
        <authorList>
            <person name="Kono N."/>
            <person name="Nakamura H."/>
            <person name="Ohtoshi R."/>
            <person name="Moran D.A.P."/>
            <person name="Shinohara A."/>
            <person name="Yoshida Y."/>
            <person name="Fujiwara M."/>
            <person name="Mori M."/>
            <person name="Tomita M."/>
            <person name="Arakawa K."/>
        </authorList>
    </citation>
    <scope>NUCLEOTIDE SEQUENCE [LARGE SCALE GENOMIC DNA]</scope>
</reference>
<evidence type="ECO:0000313" key="2">
    <source>
        <dbReference type="EMBL" id="GBM88749.1"/>
    </source>
</evidence>
<organism evidence="2 3">
    <name type="scientific">Araneus ventricosus</name>
    <name type="common">Orbweaver spider</name>
    <name type="synonym">Epeira ventricosa</name>
    <dbReference type="NCBI Taxonomy" id="182803"/>
    <lineage>
        <taxon>Eukaryota</taxon>
        <taxon>Metazoa</taxon>
        <taxon>Ecdysozoa</taxon>
        <taxon>Arthropoda</taxon>
        <taxon>Chelicerata</taxon>
        <taxon>Arachnida</taxon>
        <taxon>Araneae</taxon>
        <taxon>Araneomorphae</taxon>
        <taxon>Entelegynae</taxon>
        <taxon>Araneoidea</taxon>
        <taxon>Araneidae</taxon>
        <taxon>Araneus</taxon>
    </lineage>
</organism>
<evidence type="ECO:0000256" key="1">
    <source>
        <dbReference type="SAM" id="MobiDB-lite"/>
    </source>
</evidence>
<dbReference type="EMBL" id="BGPR01003488">
    <property type="protein sequence ID" value="GBM88749.1"/>
    <property type="molecule type" value="Genomic_DNA"/>
</dbReference>
<name>A0A4Y2JH11_ARAVE</name>
<gene>
    <name evidence="2" type="ORF">AVEN_254217_1</name>
</gene>
<dbReference type="AlphaFoldDB" id="A0A4Y2JH11"/>
<keyword evidence="3" id="KW-1185">Reference proteome</keyword>
<sequence length="77" mass="8271">MATRALTDSQIITHSIAIECENLNARIFREAYSRGVVVSGSISIGGGHGQGSPTHFDHLPWGARPSNGLLRRDGLDE</sequence>
<proteinExistence type="predicted"/>